<dbReference type="KEGG" id="pgz:C2E15_11960"/>
<dbReference type="PANTHER" id="PTHR22807">
    <property type="entry name" value="NOP2 YEAST -RELATED NOL1/NOP2/FMU SUN DOMAIN-CONTAINING"/>
    <property type="match status" value="1"/>
</dbReference>
<proteinExistence type="inferred from homology"/>
<dbReference type="HAMAP" id="MF_01579">
    <property type="entry name" value="16SrRNA_methyltr_F"/>
    <property type="match status" value="1"/>
</dbReference>
<evidence type="ECO:0000256" key="9">
    <source>
        <dbReference type="PROSITE-ProRule" id="PRU01023"/>
    </source>
</evidence>
<feature type="binding site" evidence="8 9">
    <location>
        <position position="221"/>
    </location>
    <ligand>
        <name>S-adenosyl-L-methionine</name>
        <dbReference type="ChEBI" id="CHEBI:59789"/>
    </ligand>
</feature>
<keyword evidence="12" id="KW-1185">Reference proteome</keyword>
<dbReference type="CDD" id="cd02440">
    <property type="entry name" value="AdoMet_MTases"/>
    <property type="match status" value="1"/>
</dbReference>
<dbReference type="InterPro" id="IPR029063">
    <property type="entry name" value="SAM-dependent_MTases_sf"/>
</dbReference>
<keyword evidence="5 8" id="KW-0808">Transferase</keyword>
<keyword evidence="6 8" id="KW-0949">S-adenosyl-L-methionine</keyword>
<sequence length="523" mass="57944">MGNGNPLLLISSGSPRRAPVSSAFAAAVLHFPPCFFCNYRNSVVVQQSRASFPEAFLDLMRQTLPDEESLQAFLAISQQPLRRSLRVNTLKISVADFLRQTARYGWRLTPIPWCAEGFWIERDESDDSLPLGSVAEHLSGLFYIQEASSMLPVSALFAAQPQPCRVMDVAAAPGSKTTQIAALMKNQGVILANEYAASRVKVLHANLSRCGVSNAALTHFDGRVFGPALPEAFDAILLDAPCSGEGVIRKDPDALRNWTLDSTLSIAETQRDLIDSAFHALKPGGTLIYSTCTLNTLENQQVVAWLCERYPDAVTVESLADLFPGAQQAVTPEGFLHVFPQLFDSEGFFVARLRKTASVEPMPVPGYKVGKFPFSPLSRKDAQQVIQAAAKSGLCWQEDALSLWQRDKEIWLFPAAVEPLIGRVRFSRIGLKLAETFNKGYRWQHEAVIALARVEEGNSVALTESEAEEWYRGRDIWPEAALPRDEVLVTWQQQPIGLAKKVGQRLKNSYPRELVRDGKLFRA</sequence>
<dbReference type="Gene3D" id="3.40.50.150">
    <property type="entry name" value="Vaccinia Virus protein VP39"/>
    <property type="match status" value="1"/>
</dbReference>
<dbReference type="Pfam" id="PF17125">
    <property type="entry name" value="Methyltr_RsmF_N"/>
    <property type="match status" value="1"/>
</dbReference>
<dbReference type="InterPro" id="IPR048457">
    <property type="entry name" value="YebU_pre-PUA_dom"/>
</dbReference>
<dbReference type="EMBL" id="CP026377">
    <property type="protein sequence ID" value="AUX93722.1"/>
    <property type="molecule type" value="Genomic_DNA"/>
</dbReference>
<dbReference type="SUPFAM" id="SSF53335">
    <property type="entry name" value="S-adenosyl-L-methionine-dependent methyltransferases"/>
    <property type="match status" value="1"/>
</dbReference>
<feature type="domain" description="SAM-dependent MTase RsmB/NOP-type" evidence="10">
    <location>
        <begin position="73"/>
        <end position="356"/>
    </location>
</feature>
<dbReference type="GO" id="GO:0070475">
    <property type="term" value="P:rRNA base methylation"/>
    <property type="evidence" value="ECO:0007669"/>
    <property type="project" value="TreeGrafter"/>
</dbReference>
<dbReference type="PROSITE" id="PS51686">
    <property type="entry name" value="SAM_MT_RSMB_NOP"/>
    <property type="match status" value="1"/>
</dbReference>
<evidence type="ECO:0000256" key="8">
    <source>
        <dbReference type="HAMAP-Rule" id="MF_01579"/>
    </source>
</evidence>
<evidence type="ECO:0000256" key="4">
    <source>
        <dbReference type="ARBA" id="ARBA00022603"/>
    </source>
</evidence>
<dbReference type="InterPro" id="IPR023545">
    <property type="entry name" value="rRNA_ssu_MeTfrase_F"/>
</dbReference>
<dbReference type="Pfam" id="PF01189">
    <property type="entry name" value="Methyltr_RsmB-F"/>
    <property type="match status" value="1"/>
</dbReference>
<dbReference type="GO" id="GO:0005737">
    <property type="term" value="C:cytoplasm"/>
    <property type="evidence" value="ECO:0007669"/>
    <property type="project" value="UniProtKB-SubCell"/>
</dbReference>
<keyword evidence="2 8" id="KW-0963">Cytoplasm</keyword>
<feature type="binding site" evidence="8 9">
    <location>
        <position position="194"/>
    </location>
    <ligand>
        <name>S-adenosyl-L-methionine</name>
        <dbReference type="ChEBI" id="CHEBI:59789"/>
    </ligand>
</feature>
<dbReference type="NCBIfam" id="NF008898">
    <property type="entry name" value="PRK11933.1"/>
    <property type="match status" value="1"/>
</dbReference>
<reference evidence="11 12" key="1">
    <citation type="submission" date="2018-01" db="EMBL/GenBank/DDBJ databases">
        <title>Complete and assembled Genome of Pantoea gaviniae DSM22758T.</title>
        <authorList>
            <person name="Stevens M.J.A."/>
            <person name="Zurfluh K."/>
            <person name="Stephan R."/>
        </authorList>
    </citation>
    <scope>NUCLEOTIDE SEQUENCE [LARGE SCALE GENOMIC DNA]</scope>
    <source>
        <strain evidence="11 12">DSM 22758</strain>
    </source>
</reference>
<feature type="binding site" evidence="8 9">
    <location>
        <begin position="170"/>
        <end position="176"/>
    </location>
    <ligand>
        <name>S-adenosyl-L-methionine</name>
        <dbReference type="ChEBI" id="CHEBI:59789"/>
    </ligand>
</feature>
<dbReference type="PANTHER" id="PTHR22807:SF30">
    <property type="entry name" value="28S RRNA (CYTOSINE(4447)-C(5))-METHYLTRANSFERASE-RELATED"/>
    <property type="match status" value="1"/>
</dbReference>
<evidence type="ECO:0000256" key="7">
    <source>
        <dbReference type="ARBA" id="ARBA00022884"/>
    </source>
</evidence>
<dbReference type="AlphaFoldDB" id="A0A2L0IH21"/>
<dbReference type="InterPro" id="IPR023267">
    <property type="entry name" value="RCMT"/>
</dbReference>
<dbReference type="GO" id="GO:0009383">
    <property type="term" value="F:rRNA (cytosine-C5-)-methyltransferase activity"/>
    <property type="evidence" value="ECO:0007669"/>
    <property type="project" value="TreeGrafter"/>
</dbReference>
<evidence type="ECO:0000313" key="11">
    <source>
        <dbReference type="EMBL" id="AUX93722.1"/>
    </source>
</evidence>
<evidence type="ECO:0000256" key="1">
    <source>
        <dbReference type="ARBA" id="ARBA00007494"/>
    </source>
</evidence>
<evidence type="ECO:0000256" key="2">
    <source>
        <dbReference type="ARBA" id="ARBA00022490"/>
    </source>
</evidence>
<organism evidence="11 12">
    <name type="scientific">Mixta gaviniae</name>
    <dbReference type="NCBI Taxonomy" id="665914"/>
    <lineage>
        <taxon>Bacteria</taxon>
        <taxon>Pseudomonadati</taxon>
        <taxon>Pseudomonadota</taxon>
        <taxon>Gammaproteobacteria</taxon>
        <taxon>Enterobacterales</taxon>
        <taxon>Erwiniaceae</taxon>
        <taxon>Mixta</taxon>
    </lineage>
</organism>
<comment type="catalytic activity">
    <reaction evidence="8">
        <text>cytidine(1407) in 16S rRNA + S-adenosyl-L-methionine = 5-methylcytidine(1407) in 16S rRNA + S-adenosyl-L-homocysteine + H(+)</text>
        <dbReference type="Rhea" id="RHEA:42756"/>
        <dbReference type="Rhea" id="RHEA-COMP:10223"/>
        <dbReference type="Rhea" id="RHEA-COMP:10224"/>
        <dbReference type="ChEBI" id="CHEBI:15378"/>
        <dbReference type="ChEBI" id="CHEBI:57856"/>
        <dbReference type="ChEBI" id="CHEBI:59789"/>
        <dbReference type="ChEBI" id="CHEBI:74483"/>
        <dbReference type="ChEBI" id="CHEBI:82748"/>
        <dbReference type="EC" id="2.1.1.178"/>
    </reaction>
</comment>
<dbReference type="InterPro" id="IPR018314">
    <property type="entry name" value="RsmB/NOL1/NOP2-like_CS"/>
</dbReference>
<dbReference type="PRINTS" id="PR02008">
    <property type="entry name" value="RCMTFAMILY"/>
</dbReference>
<gene>
    <name evidence="8" type="primary">rsmF</name>
    <name evidence="11" type="ORF">C2E15_11960</name>
</gene>
<evidence type="ECO:0000256" key="5">
    <source>
        <dbReference type="ARBA" id="ARBA00022679"/>
    </source>
</evidence>
<keyword evidence="4 8" id="KW-0489">Methyltransferase</keyword>
<dbReference type="EC" id="2.1.1.178" evidence="8"/>
<dbReference type="InterPro" id="IPR011023">
    <property type="entry name" value="Nop2p"/>
</dbReference>
<evidence type="ECO:0000313" key="12">
    <source>
        <dbReference type="Proteomes" id="UP000238365"/>
    </source>
</evidence>
<accession>A0A2L0IH21</accession>
<dbReference type="NCBIfam" id="TIGR00446">
    <property type="entry name" value="nop2p"/>
    <property type="match status" value="1"/>
</dbReference>
<name>A0A2L0IH21_9GAMM</name>
<evidence type="ECO:0000256" key="3">
    <source>
        <dbReference type="ARBA" id="ARBA00022552"/>
    </source>
</evidence>
<protein>
    <recommendedName>
        <fullName evidence="8">Ribosomal RNA small subunit methyltransferase F</fullName>
        <ecNumber evidence="8">2.1.1.178</ecNumber>
    </recommendedName>
    <alternativeName>
        <fullName evidence="8">16S rRNA m5C1407 methyltransferase</fullName>
    </alternativeName>
    <alternativeName>
        <fullName evidence="8">rRNA (cytosine-C(5)-)-methyltransferase RsmF</fullName>
    </alternativeName>
</protein>
<feature type="active site" description="Nucleophile" evidence="8 9">
    <location>
        <position position="292"/>
    </location>
</feature>
<dbReference type="PROSITE" id="PS01153">
    <property type="entry name" value="NOL1_NOP2_SUN"/>
    <property type="match status" value="1"/>
</dbReference>
<keyword evidence="3 8" id="KW-0698">rRNA processing</keyword>
<comment type="similarity">
    <text evidence="1 8 9">Belongs to the class I-like SAM-binding methyltransferase superfamily. RsmB/NOP family.</text>
</comment>
<dbReference type="InterPro" id="IPR031341">
    <property type="entry name" value="Methyltr_RsmF_N"/>
</dbReference>
<comment type="subcellular location">
    <subcellularLocation>
        <location evidence="8">Cytoplasm</location>
    </subcellularLocation>
</comment>
<dbReference type="Proteomes" id="UP000238365">
    <property type="component" value="Chromosome"/>
</dbReference>
<comment type="function">
    <text evidence="8">Specifically methylates the cytosine at position 1407 (m5C1407) of 16S rRNA.</text>
</comment>
<dbReference type="GO" id="GO:0003723">
    <property type="term" value="F:RNA binding"/>
    <property type="evidence" value="ECO:0007669"/>
    <property type="project" value="UniProtKB-UniRule"/>
</dbReference>
<dbReference type="Pfam" id="PF21150">
    <property type="entry name" value="YebU_pre-PUA_dom"/>
    <property type="match status" value="1"/>
</dbReference>
<dbReference type="Gene3D" id="3.10.450.720">
    <property type="match status" value="1"/>
</dbReference>
<keyword evidence="7 8" id="KW-0694">RNA-binding</keyword>
<evidence type="ECO:0000259" key="10">
    <source>
        <dbReference type="PROSITE" id="PS51686"/>
    </source>
</evidence>
<feature type="binding site" evidence="8 9">
    <location>
        <position position="239"/>
    </location>
    <ligand>
        <name>S-adenosyl-L-methionine</name>
        <dbReference type="ChEBI" id="CHEBI:59789"/>
    </ligand>
</feature>
<dbReference type="Pfam" id="PF13636">
    <property type="entry name" value="Methyltranf_PUA"/>
    <property type="match status" value="1"/>
</dbReference>
<evidence type="ECO:0000256" key="6">
    <source>
        <dbReference type="ARBA" id="ARBA00022691"/>
    </source>
</evidence>
<dbReference type="InterPro" id="IPR049560">
    <property type="entry name" value="MeTrfase_RsmB-F_NOP2_cat"/>
</dbReference>
<dbReference type="InterPro" id="IPR027391">
    <property type="entry name" value="Nol1_Nop2_Fmu_2"/>
</dbReference>
<dbReference type="InterPro" id="IPR001678">
    <property type="entry name" value="MeTrfase_RsmB-F_NOP2_dom"/>
</dbReference>